<evidence type="ECO:0000259" key="1">
    <source>
        <dbReference type="Pfam" id="PF01966"/>
    </source>
</evidence>
<evidence type="ECO:0000313" key="3">
    <source>
        <dbReference type="Proteomes" id="UP000196365"/>
    </source>
</evidence>
<accession>A0A1T4NY37</accession>
<dbReference type="InterPro" id="IPR006675">
    <property type="entry name" value="HDIG_dom"/>
</dbReference>
<protein>
    <submittedName>
        <fullName evidence="2">HDIG domain-containing protein</fullName>
    </submittedName>
</protein>
<organism evidence="2 3">
    <name type="scientific">Garciella nitratireducens DSM 15102</name>
    <dbReference type="NCBI Taxonomy" id="1121911"/>
    <lineage>
        <taxon>Bacteria</taxon>
        <taxon>Bacillati</taxon>
        <taxon>Bacillota</taxon>
        <taxon>Clostridia</taxon>
        <taxon>Eubacteriales</taxon>
        <taxon>Eubacteriaceae</taxon>
        <taxon>Garciella</taxon>
    </lineage>
</organism>
<dbReference type="AlphaFoldDB" id="A0A1T4NY37"/>
<reference evidence="2 3" key="1">
    <citation type="submission" date="2017-02" db="EMBL/GenBank/DDBJ databases">
        <authorList>
            <person name="Peterson S.W."/>
        </authorList>
    </citation>
    <scope>NUCLEOTIDE SEQUENCE [LARGE SCALE GENOMIC DNA]</scope>
    <source>
        <strain evidence="2 3">DSM 15102</strain>
    </source>
</reference>
<dbReference type="RefSeq" id="WP_087679231.1">
    <property type="nucleotide sequence ID" value="NZ_FUWV01000013.1"/>
</dbReference>
<dbReference type="SUPFAM" id="SSF109604">
    <property type="entry name" value="HD-domain/PDEase-like"/>
    <property type="match status" value="1"/>
</dbReference>
<proteinExistence type="predicted"/>
<dbReference type="EMBL" id="FUWV01000013">
    <property type="protein sequence ID" value="SJZ84184.1"/>
    <property type="molecule type" value="Genomic_DNA"/>
</dbReference>
<dbReference type="Pfam" id="PF01966">
    <property type="entry name" value="HD"/>
    <property type="match status" value="1"/>
</dbReference>
<keyword evidence="3" id="KW-1185">Reference proteome</keyword>
<dbReference type="PANTHER" id="PTHR38659">
    <property type="entry name" value="METAL-DEPENDENT PHOSPHOHYDROLASE"/>
    <property type="match status" value="1"/>
</dbReference>
<feature type="domain" description="HD" evidence="1">
    <location>
        <begin position="25"/>
        <end position="116"/>
    </location>
</feature>
<sequence length="195" mass="22407">MAEKIPTREEAYDLLKKYNKNESLIRHALAVEAVMLHFAELFNEEDKEKWGIIGLVHDLDYEMYPEEHCKKTREILIKENWPEDYIRAIESHGWKICSNVEPLETMEKVLYAIDELTGLITATVLMRPSKSILDLKVKSLKKKWKSKGFAAGVNREVIAEGVEMLGMDLNKVMEETIKGMQKVADEIGLKGNVEV</sequence>
<name>A0A1T4NY37_9FIRM</name>
<dbReference type="NCBIfam" id="TIGR00277">
    <property type="entry name" value="HDIG"/>
    <property type="match status" value="1"/>
</dbReference>
<dbReference type="InterPro" id="IPR006674">
    <property type="entry name" value="HD_domain"/>
</dbReference>
<gene>
    <name evidence="2" type="ORF">SAMN02745973_01860</name>
</gene>
<dbReference type="Proteomes" id="UP000196365">
    <property type="component" value="Unassembled WGS sequence"/>
</dbReference>
<evidence type="ECO:0000313" key="2">
    <source>
        <dbReference type="EMBL" id="SJZ84184.1"/>
    </source>
</evidence>
<dbReference type="OrthoDB" id="9801160at2"/>
<dbReference type="Gene3D" id="1.10.3210.10">
    <property type="entry name" value="Hypothetical protein af1432"/>
    <property type="match status" value="1"/>
</dbReference>
<dbReference type="PANTHER" id="PTHR38659:SF2">
    <property type="entry name" value="HDIG DOMAIN PROTEIN"/>
    <property type="match status" value="1"/>
</dbReference>